<keyword evidence="2 5" id="KW-0812">Transmembrane</keyword>
<evidence type="ECO:0000256" key="2">
    <source>
        <dbReference type="ARBA" id="ARBA00022692"/>
    </source>
</evidence>
<organism evidence="6 7">
    <name type="scientific">Tieghemiomyces parasiticus</name>
    <dbReference type="NCBI Taxonomy" id="78921"/>
    <lineage>
        <taxon>Eukaryota</taxon>
        <taxon>Fungi</taxon>
        <taxon>Fungi incertae sedis</taxon>
        <taxon>Zoopagomycota</taxon>
        <taxon>Kickxellomycotina</taxon>
        <taxon>Dimargaritomycetes</taxon>
        <taxon>Dimargaritales</taxon>
        <taxon>Dimargaritaceae</taxon>
        <taxon>Tieghemiomyces</taxon>
    </lineage>
</organism>
<dbReference type="InterPro" id="IPR023352">
    <property type="entry name" value="MAPEG-like_dom_sf"/>
</dbReference>
<evidence type="ECO:0000313" key="6">
    <source>
        <dbReference type="EMBL" id="KAJ1912772.1"/>
    </source>
</evidence>
<name>A0A9W8DP84_9FUNG</name>
<reference evidence="6" key="1">
    <citation type="submission" date="2022-07" db="EMBL/GenBank/DDBJ databases">
        <title>Phylogenomic reconstructions and comparative analyses of Kickxellomycotina fungi.</title>
        <authorList>
            <person name="Reynolds N.K."/>
            <person name="Stajich J.E."/>
            <person name="Barry K."/>
            <person name="Grigoriev I.V."/>
            <person name="Crous P."/>
            <person name="Smith M.E."/>
        </authorList>
    </citation>
    <scope>NUCLEOTIDE SEQUENCE</scope>
    <source>
        <strain evidence="6">RSA 861</strain>
    </source>
</reference>
<feature type="transmembrane region" description="Helical" evidence="5">
    <location>
        <begin position="86"/>
        <end position="108"/>
    </location>
</feature>
<evidence type="ECO:0000256" key="1">
    <source>
        <dbReference type="ARBA" id="ARBA00004370"/>
    </source>
</evidence>
<feature type="transmembrane region" description="Helical" evidence="5">
    <location>
        <begin position="54"/>
        <end position="80"/>
    </location>
</feature>
<dbReference type="GO" id="GO:0016020">
    <property type="term" value="C:membrane"/>
    <property type="evidence" value="ECO:0007669"/>
    <property type="project" value="UniProtKB-SubCell"/>
</dbReference>
<dbReference type="PANTHER" id="PTHR35371:SF1">
    <property type="entry name" value="BLR7753 PROTEIN"/>
    <property type="match status" value="1"/>
</dbReference>
<comment type="caution">
    <text evidence="6">The sequence shown here is derived from an EMBL/GenBank/DDBJ whole genome shotgun (WGS) entry which is preliminary data.</text>
</comment>
<feature type="transmembrane region" description="Helical" evidence="5">
    <location>
        <begin position="115"/>
        <end position="135"/>
    </location>
</feature>
<dbReference type="InterPro" id="IPR001129">
    <property type="entry name" value="Membr-assoc_MAPEG"/>
</dbReference>
<dbReference type="AlphaFoldDB" id="A0A9W8DP84"/>
<dbReference type="EMBL" id="JANBPT010000802">
    <property type="protein sequence ID" value="KAJ1912772.1"/>
    <property type="molecule type" value="Genomic_DNA"/>
</dbReference>
<keyword evidence="7" id="KW-1185">Reference proteome</keyword>
<evidence type="ECO:0000256" key="4">
    <source>
        <dbReference type="ARBA" id="ARBA00023136"/>
    </source>
</evidence>
<feature type="non-terminal residue" evidence="6">
    <location>
        <position position="1"/>
    </location>
</feature>
<dbReference type="Proteomes" id="UP001150569">
    <property type="component" value="Unassembled WGS sequence"/>
</dbReference>
<feature type="transmembrane region" description="Helical" evidence="5">
    <location>
        <begin position="12"/>
        <end position="33"/>
    </location>
</feature>
<accession>A0A9W8DP84</accession>
<dbReference type="Pfam" id="PF01124">
    <property type="entry name" value="MAPEG"/>
    <property type="match status" value="1"/>
</dbReference>
<evidence type="ECO:0000256" key="3">
    <source>
        <dbReference type="ARBA" id="ARBA00022989"/>
    </source>
</evidence>
<dbReference type="Gene3D" id="1.20.120.550">
    <property type="entry name" value="Membrane associated eicosanoid/glutathione metabolism-like domain"/>
    <property type="match status" value="1"/>
</dbReference>
<protein>
    <recommendedName>
        <fullName evidence="8">MAPEG family protein</fullName>
    </recommendedName>
</protein>
<keyword evidence="4 5" id="KW-0472">Membrane</keyword>
<sequence length="139" mass="15512">ELTMFSSEHDKIQFGCLFATFLVWTLTIIPLYVSRRAADGGFNHHTPRMQYNSLTASGLRILGAHVNTMEAFTLFAVGVFVNRAGAGSVVVADAVSIVFVVSRVIYVLTYMLNLYLIRTVIWFIGFVATFTLYVLPFCT</sequence>
<evidence type="ECO:0008006" key="8">
    <source>
        <dbReference type="Google" id="ProtNLM"/>
    </source>
</evidence>
<dbReference type="OrthoDB" id="5568734at2759"/>
<dbReference type="PANTHER" id="PTHR35371">
    <property type="entry name" value="INNER MEMBRANE PROTEIN"/>
    <property type="match status" value="1"/>
</dbReference>
<gene>
    <name evidence="6" type="ORF">IWQ60_009510</name>
</gene>
<evidence type="ECO:0000313" key="7">
    <source>
        <dbReference type="Proteomes" id="UP001150569"/>
    </source>
</evidence>
<evidence type="ECO:0000256" key="5">
    <source>
        <dbReference type="SAM" id="Phobius"/>
    </source>
</evidence>
<proteinExistence type="predicted"/>
<comment type="subcellular location">
    <subcellularLocation>
        <location evidence="1">Membrane</location>
    </subcellularLocation>
</comment>
<dbReference type="SUPFAM" id="SSF161084">
    <property type="entry name" value="MAPEG domain-like"/>
    <property type="match status" value="1"/>
</dbReference>
<keyword evidence="3 5" id="KW-1133">Transmembrane helix</keyword>